<dbReference type="SUPFAM" id="SSF52540">
    <property type="entry name" value="P-loop containing nucleoside triphosphate hydrolases"/>
    <property type="match status" value="1"/>
</dbReference>
<dbReference type="PANTHER" id="PTHR10218:SF302">
    <property type="entry name" value="GUANINE NUCLEOTIDE-BINDING PROTEIN ALPHA-5 SUBUNIT"/>
    <property type="match status" value="1"/>
</dbReference>
<evidence type="ECO:0000256" key="2">
    <source>
        <dbReference type="ARBA" id="ARBA00022707"/>
    </source>
</evidence>
<dbReference type="GO" id="GO:0031683">
    <property type="term" value="F:G-protein beta/gamma-subunit complex binding"/>
    <property type="evidence" value="ECO:0007669"/>
    <property type="project" value="InterPro"/>
</dbReference>
<dbReference type="PANTHER" id="PTHR10218">
    <property type="entry name" value="GTP-BINDING PROTEIN ALPHA SUBUNIT"/>
    <property type="match status" value="1"/>
</dbReference>
<dbReference type="GO" id="GO:0005834">
    <property type="term" value="C:heterotrimeric G-protein complex"/>
    <property type="evidence" value="ECO:0007669"/>
    <property type="project" value="TreeGrafter"/>
</dbReference>
<accession>A0A9W3BF78</accession>
<keyword evidence="3 11" id="KW-0479">Metal-binding</keyword>
<evidence type="ECO:0000256" key="9">
    <source>
        <dbReference type="ARBA" id="ARBA00023288"/>
    </source>
</evidence>
<dbReference type="OMA" id="QVRMIHE"/>
<dbReference type="FunFam" id="3.40.50.300:FF:003800">
    <property type="entry name" value="Guanine nucleotide-binding protein G(k) subunit alpha"/>
    <property type="match status" value="1"/>
</dbReference>
<keyword evidence="4 10" id="KW-0547">Nucleotide-binding</keyword>
<dbReference type="GO" id="GO:0003924">
    <property type="term" value="F:GTPase activity"/>
    <property type="evidence" value="ECO:0007669"/>
    <property type="project" value="InterPro"/>
</dbReference>
<keyword evidence="5 11" id="KW-0460">Magnesium</keyword>
<evidence type="ECO:0000256" key="10">
    <source>
        <dbReference type="PIRSR" id="PIRSR601019-1"/>
    </source>
</evidence>
<keyword evidence="9" id="KW-0449">Lipoprotein</keyword>
<keyword evidence="2" id="KW-0519">Myristate</keyword>
<dbReference type="OrthoDB" id="5817230at2759"/>
<keyword evidence="8" id="KW-0807">Transducer</keyword>
<dbReference type="GO" id="GO:0046872">
    <property type="term" value="F:metal ion binding"/>
    <property type="evidence" value="ECO:0007669"/>
    <property type="project" value="UniProtKB-KW"/>
</dbReference>
<dbReference type="InterPro" id="IPR027417">
    <property type="entry name" value="P-loop_NTPase"/>
</dbReference>
<name>A0A9W3BF78_BIOGL</name>
<evidence type="ECO:0000256" key="4">
    <source>
        <dbReference type="ARBA" id="ARBA00022741"/>
    </source>
</evidence>
<evidence type="ECO:0000256" key="1">
    <source>
        <dbReference type="ARBA" id="ARBA00011356"/>
    </source>
</evidence>
<evidence type="ECO:0000256" key="12">
    <source>
        <dbReference type="SAM" id="MobiDB-lite"/>
    </source>
</evidence>
<dbReference type="InterPro" id="IPR001019">
    <property type="entry name" value="Gprotein_alpha_su"/>
</dbReference>
<dbReference type="SUPFAM" id="SSF47895">
    <property type="entry name" value="Transducin (alpha subunit), insertion domain"/>
    <property type="match status" value="1"/>
</dbReference>
<protein>
    <submittedName>
        <fullName evidence="14">Guanine nucleotide-binding protein G(O) subunit alpha-like</fullName>
    </submittedName>
</protein>
<evidence type="ECO:0000256" key="3">
    <source>
        <dbReference type="ARBA" id="ARBA00022723"/>
    </source>
</evidence>
<comment type="subunit">
    <text evidence="1">G proteins are composed of 3 units; alpha, beta and gamma. The alpha chain contains the guanine nucleotide binding site.</text>
</comment>
<gene>
    <name evidence="14" type="primary">LOC106073354</name>
</gene>
<evidence type="ECO:0000256" key="11">
    <source>
        <dbReference type="PIRSR" id="PIRSR601019-2"/>
    </source>
</evidence>
<organism evidence="13 14">
    <name type="scientific">Biomphalaria glabrata</name>
    <name type="common">Bloodfluke planorb</name>
    <name type="synonym">Freshwater snail</name>
    <dbReference type="NCBI Taxonomy" id="6526"/>
    <lineage>
        <taxon>Eukaryota</taxon>
        <taxon>Metazoa</taxon>
        <taxon>Spiralia</taxon>
        <taxon>Lophotrochozoa</taxon>
        <taxon>Mollusca</taxon>
        <taxon>Gastropoda</taxon>
        <taxon>Heterobranchia</taxon>
        <taxon>Euthyneura</taxon>
        <taxon>Panpulmonata</taxon>
        <taxon>Hygrophila</taxon>
        <taxon>Lymnaeoidea</taxon>
        <taxon>Planorbidae</taxon>
        <taxon>Biomphalaria</taxon>
    </lineage>
</organism>
<dbReference type="Proteomes" id="UP001165740">
    <property type="component" value="Chromosome 9"/>
</dbReference>
<keyword evidence="7" id="KW-0564">Palmitate</keyword>
<dbReference type="AlphaFoldDB" id="A0A9W3BF78"/>
<feature type="binding site" evidence="11">
    <location>
        <position position="49"/>
    </location>
    <ligand>
        <name>Mg(2+)</name>
        <dbReference type="ChEBI" id="CHEBI:18420"/>
    </ligand>
</feature>
<dbReference type="RefSeq" id="XP_055898091.1">
    <property type="nucleotide sequence ID" value="XM_056042116.1"/>
</dbReference>
<evidence type="ECO:0000256" key="7">
    <source>
        <dbReference type="ARBA" id="ARBA00023139"/>
    </source>
</evidence>
<dbReference type="InterPro" id="IPR011025">
    <property type="entry name" value="GproteinA_insert"/>
</dbReference>
<evidence type="ECO:0000256" key="8">
    <source>
        <dbReference type="ARBA" id="ARBA00023224"/>
    </source>
</evidence>
<dbReference type="SMART" id="SM00275">
    <property type="entry name" value="G_alpha"/>
    <property type="match status" value="1"/>
</dbReference>
<keyword evidence="13" id="KW-1185">Reference proteome</keyword>
<sequence length="348" mass="39593">MGVNISAHDMEQAARRRSKTIDDGLEAERLRQARTVKVLMLGLSGAGKSTLAKQVRMIHEKGFADKEKALYREIVRQNIVTAILGVLHEMEIHGIQFPTEELKQTAHSIKDRLKSSDSHKAVVDMRHSLAVLTSQKTLKDFMDTYLDVEICQLNHYLFRSLEKILSDSYAPTDYDILRVRQRTTGLNEILFHFKGFEFKLCDVDGHCTVKKKWLQNFENVSAILFTVALSSYDARSKDQDEQTELHDALSVFTTVSEYDGFRKSPIILFLNKKDIFQQKLKKVPLTVAFPDYKGTNEFNEACLFVQSKFESCMGDTTDRLTVHITNATDTPSIRSVFDSSLAVVLDQA</sequence>
<feature type="compositionally biased region" description="Basic and acidic residues" evidence="12">
    <location>
        <begin position="8"/>
        <end position="20"/>
    </location>
</feature>
<feature type="binding site" evidence="10">
    <location>
        <begin position="177"/>
        <end position="183"/>
    </location>
    <ligand>
        <name>GTP</name>
        <dbReference type="ChEBI" id="CHEBI:37565"/>
    </ligand>
</feature>
<dbReference type="PROSITE" id="PS51882">
    <property type="entry name" value="G_ALPHA"/>
    <property type="match status" value="1"/>
</dbReference>
<evidence type="ECO:0000313" key="14">
    <source>
        <dbReference type="RefSeq" id="XP_055898091.1"/>
    </source>
</evidence>
<feature type="region of interest" description="Disordered" evidence="12">
    <location>
        <begin position="1"/>
        <end position="20"/>
    </location>
</feature>
<proteinExistence type="predicted"/>
<dbReference type="Gene3D" id="1.10.400.10">
    <property type="entry name" value="GI Alpha 1, domain 2-like"/>
    <property type="match status" value="1"/>
</dbReference>
<dbReference type="PRINTS" id="PR00318">
    <property type="entry name" value="GPROTEINA"/>
</dbReference>
<dbReference type="Gene3D" id="3.40.50.300">
    <property type="entry name" value="P-loop containing nucleotide triphosphate hydrolases"/>
    <property type="match status" value="1"/>
</dbReference>
<feature type="binding site" evidence="10">
    <location>
        <position position="327"/>
    </location>
    <ligand>
        <name>GTP</name>
        <dbReference type="ChEBI" id="CHEBI:37565"/>
    </ligand>
</feature>
<dbReference type="GeneID" id="106073354"/>
<feature type="binding site" evidence="10">
    <location>
        <begin position="271"/>
        <end position="274"/>
    </location>
    <ligand>
        <name>GTP</name>
        <dbReference type="ChEBI" id="CHEBI:37565"/>
    </ligand>
</feature>
<keyword evidence="6 10" id="KW-0342">GTP-binding</keyword>
<reference evidence="14" key="1">
    <citation type="submission" date="2025-08" db="UniProtKB">
        <authorList>
            <consortium name="RefSeq"/>
        </authorList>
    </citation>
    <scope>IDENTIFICATION</scope>
</reference>
<evidence type="ECO:0000313" key="13">
    <source>
        <dbReference type="Proteomes" id="UP001165740"/>
    </source>
</evidence>
<evidence type="ECO:0000256" key="6">
    <source>
        <dbReference type="ARBA" id="ARBA00023134"/>
    </source>
</evidence>
<dbReference type="GO" id="GO:0005525">
    <property type="term" value="F:GTP binding"/>
    <property type="evidence" value="ECO:0007669"/>
    <property type="project" value="UniProtKB-KW"/>
</dbReference>
<feature type="binding site" evidence="11">
    <location>
        <position position="183"/>
    </location>
    <ligand>
        <name>Mg(2+)</name>
        <dbReference type="ChEBI" id="CHEBI:18420"/>
    </ligand>
</feature>
<evidence type="ECO:0000256" key="5">
    <source>
        <dbReference type="ARBA" id="ARBA00022842"/>
    </source>
</evidence>
<dbReference type="GO" id="GO:0001664">
    <property type="term" value="F:G protein-coupled receptor binding"/>
    <property type="evidence" value="ECO:0007669"/>
    <property type="project" value="TreeGrafter"/>
</dbReference>
<dbReference type="Pfam" id="PF00503">
    <property type="entry name" value="G-alpha"/>
    <property type="match status" value="1"/>
</dbReference>
<dbReference type="GO" id="GO:0005737">
    <property type="term" value="C:cytoplasm"/>
    <property type="evidence" value="ECO:0007669"/>
    <property type="project" value="TreeGrafter"/>
</dbReference>
<dbReference type="CDD" id="cd00066">
    <property type="entry name" value="G-alpha"/>
    <property type="match status" value="1"/>
</dbReference>
<dbReference type="GO" id="GO:0007188">
    <property type="term" value="P:adenylate cyclase-modulating G protein-coupled receptor signaling pathway"/>
    <property type="evidence" value="ECO:0007669"/>
    <property type="project" value="TreeGrafter"/>
</dbReference>